<gene>
    <name evidence="2" type="ORF">ACFQBQ_10450</name>
</gene>
<dbReference type="PANTHER" id="PTHR20883">
    <property type="entry name" value="PHYTANOYL-COA DIOXYGENASE DOMAIN CONTAINING 1"/>
    <property type="match status" value="1"/>
</dbReference>
<sequence>MHLDLQQLESAGYCMVPALLSAHEVADLIKIIEVQAQSERGRGGVRDVLDNVPALRAIADHASVRSVVNQVLGEDAFLVRSILFDKTDAANWKVPWHQDVTIAVQERHDAAGYGPWSLKQGVVHVQPPTTVLEQMLTVRIHLDPCPSSNGALRVMPGTHKLGRIDQDLAPDYVREPETVTCEAVIGEALVMRPLLLHASSASTQPAHRRILHFDFANAVLADGLAWNMRSRA</sequence>
<keyword evidence="2" id="KW-0560">Oxidoreductase</keyword>
<evidence type="ECO:0000313" key="2">
    <source>
        <dbReference type="EMBL" id="MFC6645992.1"/>
    </source>
</evidence>
<reference evidence="3" key="1">
    <citation type="journal article" date="2019" name="Int. J. Syst. Evol. Microbiol.">
        <title>The Global Catalogue of Microorganisms (GCM) 10K type strain sequencing project: providing services to taxonomists for standard genome sequencing and annotation.</title>
        <authorList>
            <consortium name="The Broad Institute Genomics Platform"/>
            <consortium name="The Broad Institute Genome Sequencing Center for Infectious Disease"/>
            <person name="Wu L."/>
            <person name="Ma J."/>
        </authorList>
    </citation>
    <scope>NUCLEOTIDE SEQUENCE [LARGE SCALE GENOMIC DNA]</scope>
    <source>
        <strain evidence="3">CGMCC 1.16026</strain>
    </source>
</reference>
<dbReference type="Pfam" id="PF05721">
    <property type="entry name" value="PhyH"/>
    <property type="match status" value="1"/>
</dbReference>
<dbReference type="GO" id="GO:0051213">
    <property type="term" value="F:dioxygenase activity"/>
    <property type="evidence" value="ECO:0007669"/>
    <property type="project" value="UniProtKB-KW"/>
</dbReference>
<evidence type="ECO:0000256" key="1">
    <source>
        <dbReference type="ARBA" id="ARBA00001954"/>
    </source>
</evidence>
<protein>
    <submittedName>
        <fullName evidence="2">Phytanoyl-CoA dioxygenase family protein</fullName>
    </submittedName>
</protein>
<dbReference type="Gene3D" id="2.60.120.620">
    <property type="entry name" value="q2cbj1_9rhob like domain"/>
    <property type="match status" value="1"/>
</dbReference>
<keyword evidence="3" id="KW-1185">Reference proteome</keyword>
<dbReference type="SUPFAM" id="SSF51197">
    <property type="entry name" value="Clavaminate synthase-like"/>
    <property type="match status" value="1"/>
</dbReference>
<dbReference type="EMBL" id="JBHSWI010000001">
    <property type="protein sequence ID" value="MFC6645992.1"/>
    <property type="molecule type" value="Genomic_DNA"/>
</dbReference>
<comment type="cofactor">
    <cofactor evidence="1">
        <name>Fe(2+)</name>
        <dbReference type="ChEBI" id="CHEBI:29033"/>
    </cofactor>
</comment>
<dbReference type="InterPro" id="IPR008775">
    <property type="entry name" value="Phytyl_CoA_dOase-like"/>
</dbReference>
<keyword evidence="2" id="KW-0223">Dioxygenase</keyword>
<dbReference type="PANTHER" id="PTHR20883:SF48">
    <property type="entry name" value="ECTOINE DIOXYGENASE"/>
    <property type="match status" value="1"/>
</dbReference>
<proteinExistence type="predicted"/>
<evidence type="ECO:0000313" key="3">
    <source>
        <dbReference type="Proteomes" id="UP001596391"/>
    </source>
</evidence>
<name>A0ABW1Z9B4_9BACT</name>
<accession>A0ABW1Z9B4</accession>
<comment type="caution">
    <text evidence="2">The sequence shown here is derived from an EMBL/GenBank/DDBJ whole genome shotgun (WGS) entry which is preliminary data.</text>
</comment>
<dbReference type="Proteomes" id="UP001596391">
    <property type="component" value="Unassembled WGS sequence"/>
</dbReference>
<dbReference type="RefSeq" id="WP_263369694.1">
    <property type="nucleotide sequence ID" value="NZ_JAGSYD010000001.1"/>
</dbReference>
<organism evidence="2 3">
    <name type="scientific">Granulicella cerasi</name>
    <dbReference type="NCBI Taxonomy" id="741063"/>
    <lineage>
        <taxon>Bacteria</taxon>
        <taxon>Pseudomonadati</taxon>
        <taxon>Acidobacteriota</taxon>
        <taxon>Terriglobia</taxon>
        <taxon>Terriglobales</taxon>
        <taxon>Acidobacteriaceae</taxon>
        <taxon>Granulicella</taxon>
    </lineage>
</organism>